<proteinExistence type="predicted"/>
<sequence>MSRLMKMKISSRTTPPRQQPHHPGYHLTPSSPFLHSHFARGSTATRLSKDDNSYLDLSGDSSQAYHYHDEESIYSAVRDSQEFHATSPHKRLANDCVVDDEVYDAGPYSPVSTVSVPDQKRRVLERNGRSIHSLPIDDLHRLTYLHHHHLGISVSYLYLQSASRSSHLTAFRYCGLVSFKWAWIATSRVTVGGKHPTFSSTSPPV</sequence>
<keyword evidence="3" id="KW-1185">Reference proteome</keyword>
<dbReference type="AlphaFoldDB" id="A0A2H3D0J2"/>
<dbReference type="Proteomes" id="UP000217790">
    <property type="component" value="Unassembled WGS sequence"/>
</dbReference>
<gene>
    <name evidence="2" type="ORF">ARMGADRAFT_771890</name>
</gene>
<dbReference type="EMBL" id="KZ293724">
    <property type="protein sequence ID" value="PBK81863.1"/>
    <property type="molecule type" value="Genomic_DNA"/>
</dbReference>
<evidence type="ECO:0000313" key="3">
    <source>
        <dbReference type="Proteomes" id="UP000217790"/>
    </source>
</evidence>
<accession>A0A2H3D0J2</accession>
<evidence type="ECO:0000256" key="1">
    <source>
        <dbReference type="SAM" id="MobiDB-lite"/>
    </source>
</evidence>
<reference evidence="3" key="1">
    <citation type="journal article" date="2017" name="Nat. Ecol. Evol.">
        <title>Genome expansion and lineage-specific genetic innovations in the forest pathogenic fungi Armillaria.</title>
        <authorList>
            <person name="Sipos G."/>
            <person name="Prasanna A.N."/>
            <person name="Walter M.C."/>
            <person name="O'Connor E."/>
            <person name="Balint B."/>
            <person name="Krizsan K."/>
            <person name="Kiss B."/>
            <person name="Hess J."/>
            <person name="Varga T."/>
            <person name="Slot J."/>
            <person name="Riley R."/>
            <person name="Boka B."/>
            <person name="Rigling D."/>
            <person name="Barry K."/>
            <person name="Lee J."/>
            <person name="Mihaltcheva S."/>
            <person name="LaButti K."/>
            <person name="Lipzen A."/>
            <person name="Waldron R."/>
            <person name="Moloney N.M."/>
            <person name="Sperisen C."/>
            <person name="Kredics L."/>
            <person name="Vagvoelgyi C."/>
            <person name="Patrignani A."/>
            <person name="Fitzpatrick D."/>
            <person name="Nagy I."/>
            <person name="Doyle S."/>
            <person name="Anderson J.B."/>
            <person name="Grigoriev I.V."/>
            <person name="Gueldener U."/>
            <person name="Muensterkoetter M."/>
            <person name="Nagy L.G."/>
        </authorList>
    </citation>
    <scope>NUCLEOTIDE SEQUENCE [LARGE SCALE GENOMIC DNA]</scope>
    <source>
        <strain evidence="3">Ar21-2</strain>
    </source>
</reference>
<name>A0A2H3D0J2_ARMGA</name>
<feature type="region of interest" description="Disordered" evidence="1">
    <location>
        <begin position="1"/>
        <end position="29"/>
    </location>
</feature>
<organism evidence="2 3">
    <name type="scientific">Armillaria gallica</name>
    <name type="common">Bulbous honey fungus</name>
    <name type="synonym">Armillaria bulbosa</name>
    <dbReference type="NCBI Taxonomy" id="47427"/>
    <lineage>
        <taxon>Eukaryota</taxon>
        <taxon>Fungi</taxon>
        <taxon>Dikarya</taxon>
        <taxon>Basidiomycota</taxon>
        <taxon>Agaricomycotina</taxon>
        <taxon>Agaricomycetes</taxon>
        <taxon>Agaricomycetidae</taxon>
        <taxon>Agaricales</taxon>
        <taxon>Marasmiineae</taxon>
        <taxon>Physalacriaceae</taxon>
        <taxon>Armillaria</taxon>
    </lineage>
</organism>
<dbReference type="OrthoDB" id="10582517at2759"/>
<dbReference type="InParanoid" id="A0A2H3D0J2"/>
<protein>
    <submittedName>
        <fullName evidence="2">Uncharacterized protein</fullName>
    </submittedName>
</protein>
<evidence type="ECO:0000313" key="2">
    <source>
        <dbReference type="EMBL" id="PBK81863.1"/>
    </source>
</evidence>